<dbReference type="RefSeq" id="WP_042229164.1">
    <property type="nucleotide sequence ID" value="NZ_CP026520.1"/>
</dbReference>
<dbReference type="GO" id="GO:0006281">
    <property type="term" value="P:DNA repair"/>
    <property type="evidence" value="ECO:0007669"/>
    <property type="project" value="TreeGrafter"/>
</dbReference>
<dbReference type="InterPro" id="IPR023214">
    <property type="entry name" value="HAD_sf"/>
</dbReference>
<dbReference type="Proteomes" id="UP001527202">
    <property type="component" value="Unassembled WGS sequence"/>
</dbReference>
<proteinExistence type="predicted"/>
<accession>A0A410WTA8</accession>
<keyword evidence="4" id="KW-1185">Reference proteome</keyword>
<dbReference type="GO" id="GO:0005829">
    <property type="term" value="C:cytosol"/>
    <property type="evidence" value="ECO:0007669"/>
    <property type="project" value="TreeGrafter"/>
</dbReference>
<dbReference type="GO" id="GO:0008967">
    <property type="term" value="F:phosphoglycolate phosphatase activity"/>
    <property type="evidence" value="ECO:0007669"/>
    <property type="project" value="TreeGrafter"/>
</dbReference>
<dbReference type="SFLD" id="SFLDG01135">
    <property type="entry name" value="C1.5.6:_HAD__Beta-PGM__Phospha"/>
    <property type="match status" value="1"/>
</dbReference>
<dbReference type="InterPro" id="IPR050155">
    <property type="entry name" value="HAD-like_hydrolase_sf"/>
</dbReference>
<dbReference type="PRINTS" id="PR00413">
    <property type="entry name" value="HADHALOGNASE"/>
</dbReference>
<dbReference type="SUPFAM" id="SSF56784">
    <property type="entry name" value="HAD-like"/>
    <property type="match status" value="1"/>
</dbReference>
<dbReference type="NCBIfam" id="TIGR01509">
    <property type="entry name" value="HAD-SF-IA-v3"/>
    <property type="match status" value="1"/>
</dbReference>
<gene>
    <name evidence="1" type="ORF">M5X16_08600</name>
    <name evidence="2" type="ORF">PC41400_07840</name>
</gene>
<dbReference type="Gene3D" id="3.40.50.1000">
    <property type="entry name" value="HAD superfamily/HAD-like"/>
    <property type="match status" value="1"/>
</dbReference>
<dbReference type="Gene3D" id="1.10.150.240">
    <property type="entry name" value="Putative phosphatase, domain 2"/>
    <property type="match status" value="1"/>
</dbReference>
<dbReference type="InterPro" id="IPR023198">
    <property type="entry name" value="PGP-like_dom2"/>
</dbReference>
<dbReference type="EMBL" id="JAMDMJ010000008">
    <property type="protein sequence ID" value="MCY9595830.1"/>
    <property type="molecule type" value="Genomic_DNA"/>
</dbReference>
<evidence type="ECO:0000313" key="2">
    <source>
        <dbReference type="EMBL" id="QAV17580.1"/>
    </source>
</evidence>
<dbReference type="GeneID" id="95374723"/>
<keyword evidence="1" id="KW-0378">Hydrolase</keyword>
<dbReference type="SFLD" id="SFLDG01129">
    <property type="entry name" value="C1.5:_HAD__Beta-PGM__Phosphata"/>
    <property type="match status" value="1"/>
</dbReference>
<dbReference type="KEGG" id="pchi:PC41400_07840"/>
<evidence type="ECO:0000313" key="1">
    <source>
        <dbReference type="EMBL" id="MCY9595830.1"/>
    </source>
</evidence>
<dbReference type="InterPro" id="IPR006439">
    <property type="entry name" value="HAD-SF_hydro_IA"/>
</dbReference>
<evidence type="ECO:0000313" key="3">
    <source>
        <dbReference type="Proteomes" id="UP000288943"/>
    </source>
</evidence>
<name>A0A410WTA8_9BACL</name>
<dbReference type="EMBL" id="CP026520">
    <property type="protein sequence ID" value="QAV17580.1"/>
    <property type="molecule type" value="Genomic_DNA"/>
</dbReference>
<dbReference type="PANTHER" id="PTHR43434:SF1">
    <property type="entry name" value="PHOSPHOGLYCOLATE PHOSPHATASE"/>
    <property type="match status" value="1"/>
</dbReference>
<dbReference type="NCBIfam" id="TIGR01549">
    <property type="entry name" value="HAD-SF-IA-v1"/>
    <property type="match status" value="1"/>
</dbReference>
<dbReference type="InterPro" id="IPR036412">
    <property type="entry name" value="HAD-like_sf"/>
</dbReference>
<reference evidence="1 4" key="2">
    <citation type="submission" date="2022-05" db="EMBL/GenBank/DDBJ databases">
        <title>Genome Sequencing of Bee-Associated Microbes.</title>
        <authorList>
            <person name="Dunlap C."/>
        </authorList>
    </citation>
    <scope>NUCLEOTIDE SEQUENCE [LARGE SCALE GENOMIC DNA]</scope>
    <source>
        <strain evidence="1 4">NRRL B-23120</strain>
    </source>
</reference>
<sequence length="221" mass="24633">MPIQAILFDFDGTLADTLPLSFDAFRCVFETYENETLTNEQITAIFGPTEDDIIRRNVSDSSKAEAAIADYYAFYENHFHERVSMPRDIVHMLEDLNGQGVRMVIITGKSRRALDVSLNKLGIEKYFCFSVSGDEVERPKPDPEGIFAVLKLLGLSKEEAIFVGDSSADITAGKSAGLMTIGAHWFETVQTARFDPEPDRVLKSARDLTELVRESGAALER</sequence>
<organism evidence="2 3">
    <name type="scientific">Paenibacillus chitinolyticus</name>
    <dbReference type="NCBI Taxonomy" id="79263"/>
    <lineage>
        <taxon>Bacteria</taxon>
        <taxon>Bacillati</taxon>
        <taxon>Bacillota</taxon>
        <taxon>Bacilli</taxon>
        <taxon>Bacillales</taxon>
        <taxon>Paenibacillaceae</taxon>
        <taxon>Paenibacillus</taxon>
    </lineage>
</organism>
<dbReference type="InterPro" id="IPR041492">
    <property type="entry name" value="HAD_2"/>
</dbReference>
<dbReference type="OrthoDB" id="9792518at2"/>
<evidence type="ECO:0000313" key="4">
    <source>
        <dbReference type="Proteomes" id="UP001527202"/>
    </source>
</evidence>
<reference evidence="2 3" key="1">
    <citation type="submission" date="2018-01" db="EMBL/GenBank/DDBJ databases">
        <title>The whole genome sequencing and assembly of Paenibacillus chitinolyticus KCCM 41400 strain.</title>
        <authorList>
            <person name="Kim J.-Y."/>
            <person name="Park M.-K."/>
            <person name="Lee Y.-J."/>
            <person name="Yi H."/>
            <person name="Bahn Y.-S."/>
            <person name="Kim J.F."/>
            <person name="Lee D.-W."/>
        </authorList>
    </citation>
    <scope>NUCLEOTIDE SEQUENCE [LARGE SCALE GENOMIC DNA]</scope>
    <source>
        <strain evidence="2 3">KCCM 41400</strain>
    </source>
</reference>
<dbReference type="Proteomes" id="UP000288943">
    <property type="component" value="Chromosome"/>
</dbReference>
<dbReference type="Pfam" id="PF13419">
    <property type="entry name" value="HAD_2"/>
    <property type="match status" value="1"/>
</dbReference>
<dbReference type="PANTHER" id="PTHR43434">
    <property type="entry name" value="PHOSPHOGLYCOLATE PHOSPHATASE"/>
    <property type="match status" value="1"/>
</dbReference>
<dbReference type="AlphaFoldDB" id="A0A410WTA8"/>
<protein>
    <submittedName>
        <fullName evidence="1">HAD family hydrolase</fullName>
    </submittedName>
    <submittedName>
        <fullName evidence="2">Haloacid dehalogenase</fullName>
    </submittedName>
</protein>
<dbReference type="SFLD" id="SFLDS00003">
    <property type="entry name" value="Haloacid_Dehalogenase"/>
    <property type="match status" value="1"/>
</dbReference>